<dbReference type="PRINTS" id="PR00423">
    <property type="entry name" value="CELLDVISFTSZ"/>
</dbReference>
<keyword evidence="5" id="KW-0963">Cytoplasm</keyword>
<dbReference type="GO" id="GO:0051258">
    <property type="term" value="P:protein polymerization"/>
    <property type="evidence" value="ECO:0007669"/>
    <property type="project" value="UniProtKB-UniRule"/>
</dbReference>
<evidence type="ECO:0000256" key="7">
    <source>
        <dbReference type="RuleBase" id="RU000631"/>
    </source>
</evidence>
<sequence length="505" mass="53865">MQQESSSAIALLNQQLQGEIGNLRSQIDDLTDQLSNKSEEVEVVEVRQESKSAIALLNQQLQGEIGNLRSQIDDLTDQLSNKSEEVEVAEIRQESQSAIALLNEQLQGEIGNLRFQIDDLVEQVSDKSEAAALAEIQQNTNSAIDQLNQQLQGEIINLRSGLNDLNQQFSSRPEVEAIANLSEALAAIQPPQIEDWPHIKIKVIGVGGAGEKAINRAMASRLIGVEFLCINTDAQELAQSFAPNILQIGQNLTQGMSAGADPTTGEQAAKESRQEIAAAIEQSDIVFIVAGMGGGTGTGAAPIIAEIAKEKGALTVGIVTLPFVHEGRRRIEKANEGIADLQNKADVLIAITIDKVLTTISEWTPIKEAFRVVDDLLCQAVEAISDIINVPGLVNVDFGNLRKAIASSGIAQIGIGQGSGKSRAKSAAMAAISSPLLSGSIKEAKTVIFHIKGSSDMSLQEVNTAAETINEYLNAKANIMFGADIDDRLQDEVRVTLIATGLAGR</sequence>
<dbReference type="InterPro" id="IPR018316">
    <property type="entry name" value="Tubulin/FtsZ_2-layer-sand-dom"/>
</dbReference>
<dbReference type="Gene3D" id="3.40.50.1440">
    <property type="entry name" value="Tubulin/FtsZ, GTPase domain"/>
    <property type="match status" value="1"/>
</dbReference>
<dbReference type="SUPFAM" id="SSF52490">
    <property type="entry name" value="Tubulin nucleotide-binding domain-like"/>
    <property type="match status" value="1"/>
</dbReference>
<evidence type="ECO:0000256" key="4">
    <source>
        <dbReference type="ARBA" id="ARBA00023210"/>
    </source>
</evidence>
<evidence type="ECO:0000313" key="12">
    <source>
        <dbReference type="Proteomes" id="UP000641646"/>
    </source>
</evidence>
<comment type="caution">
    <text evidence="5">Lacks conserved residue(s) required for the propagation of feature annotation.</text>
</comment>
<dbReference type="GO" id="GO:0003924">
    <property type="term" value="F:GTPase activity"/>
    <property type="evidence" value="ECO:0007669"/>
    <property type="project" value="UniProtKB-UniRule"/>
</dbReference>
<organism evidence="11 12">
    <name type="scientific">Aerosakkonema funiforme FACHB-1375</name>
    <dbReference type="NCBI Taxonomy" id="2949571"/>
    <lineage>
        <taxon>Bacteria</taxon>
        <taxon>Bacillati</taxon>
        <taxon>Cyanobacteriota</taxon>
        <taxon>Cyanophyceae</taxon>
        <taxon>Oscillatoriophycideae</taxon>
        <taxon>Aerosakkonematales</taxon>
        <taxon>Aerosakkonemataceae</taxon>
        <taxon>Aerosakkonema</taxon>
    </lineage>
</organism>
<dbReference type="InterPro" id="IPR003008">
    <property type="entry name" value="Tubulin_FtsZ_GTPase"/>
</dbReference>
<reference evidence="11" key="2">
    <citation type="submission" date="2020-08" db="EMBL/GenBank/DDBJ databases">
        <authorList>
            <person name="Chen M."/>
            <person name="Teng W."/>
            <person name="Zhao L."/>
            <person name="Hu C."/>
            <person name="Zhou Y."/>
            <person name="Han B."/>
            <person name="Song L."/>
            <person name="Shu W."/>
        </authorList>
    </citation>
    <scope>NUCLEOTIDE SEQUENCE</scope>
    <source>
        <strain evidence="11">FACHB-1375</strain>
    </source>
</reference>
<dbReference type="GO" id="GO:0043093">
    <property type="term" value="P:FtsZ-dependent cytokinesis"/>
    <property type="evidence" value="ECO:0007669"/>
    <property type="project" value="UniProtKB-UniRule"/>
</dbReference>
<dbReference type="Pfam" id="PF00091">
    <property type="entry name" value="Tubulin"/>
    <property type="match status" value="1"/>
</dbReference>
<name>A0A926ZGE8_9CYAN</name>
<evidence type="ECO:0000256" key="1">
    <source>
        <dbReference type="ARBA" id="ARBA00009690"/>
    </source>
</evidence>
<dbReference type="GO" id="GO:0000917">
    <property type="term" value="P:division septum assembly"/>
    <property type="evidence" value="ECO:0007669"/>
    <property type="project" value="UniProtKB-KW"/>
</dbReference>
<feature type="binding site" evidence="5">
    <location>
        <position position="374"/>
    </location>
    <ligand>
        <name>GTP</name>
        <dbReference type="ChEBI" id="CHEBI:37565"/>
    </ligand>
</feature>
<keyword evidence="8" id="KW-0175">Coiled coil</keyword>
<dbReference type="SUPFAM" id="SSF55307">
    <property type="entry name" value="Tubulin C-terminal domain-like"/>
    <property type="match status" value="1"/>
</dbReference>
<proteinExistence type="inferred from homology"/>
<dbReference type="AlphaFoldDB" id="A0A926ZGE8"/>
<dbReference type="SUPFAM" id="SSF58113">
    <property type="entry name" value="Apolipoprotein A-I"/>
    <property type="match status" value="1"/>
</dbReference>
<dbReference type="InterPro" id="IPR000158">
    <property type="entry name" value="Cell_div_FtsZ"/>
</dbReference>
<dbReference type="InterPro" id="IPR036525">
    <property type="entry name" value="Tubulin/FtsZ_GTPase_sf"/>
</dbReference>
<dbReference type="InterPro" id="IPR037103">
    <property type="entry name" value="Tubulin/FtsZ-like_C"/>
</dbReference>
<protein>
    <recommendedName>
        <fullName evidence="5 6">Cell division protein FtsZ</fullName>
    </recommendedName>
</protein>
<dbReference type="GO" id="GO:0005737">
    <property type="term" value="C:cytoplasm"/>
    <property type="evidence" value="ECO:0007669"/>
    <property type="project" value="UniProtKB-SubCell"/>
</dbReference>
<accession>A0A926ZGE8</accession>
<dbReference type="NCBIfam" id="TIGR00065">
    <property type="entry name" value="ftsZ"/>
    <property type="match status" value="1"/>
</dbReference>
<evidence type="ECO:0000313" key="11">
    <source>
        <dbReference type="EMBL" id="MBD2182138.1"/>
    </source>
</evidence>
<dbReference type="InterPro" id="IPR024757">
    <property type="entry name" value="FtsZ_C"/>
</dbReference>
<keyword evidence="3 5" id="KW-0342">GTP-binding</keyword>
<dbReference type="PANTHER" id="PTHR30314">
    <property type="entry name" value="CELL DIVISION PROTEIN FTSZ-RELATED"/>
    <property type="match status" value="1"/>
</dbReference>
<reference evidence="11" key="1">
    <citation type="journal article" date="2015" name="ISME J.">
        <title>Draft Genome Sequence of Streptomyces incarnatus NRRL8089, which Produces the Nucleoside Antibiotic Sinefungin.</title>
        <authorList>
            <person name="Oshima K."/>
            <person name="Hattori M."/>
            <person name="Shimizu H."/>
            <person name="Fukuda K."/>
            <person name="Nemoto M."/>
            <person name="Inagaki K."/>
            <person name="Tamura T."/>
        </authorList>
    </citation>
    <scope>NUCLEOTIDE SEQUENCE</scope>
    <source>
        <strain evidence="11">FACHB-1375</strain>
    </source>
</reference>
<feature type="domain" description="Tubulin/FtsZ 2-layer sandwich" evidence="10">
    <location>
        <begin position="394"/>
        <end position="505"/>
    </location>
</feature>
<feature type="domain" description="Tubulin/FtsZ GTPase" evidence="9">
    <location>
        <begin position="200"/>
        <end position="392"/>
    </location>
</feature>
<keyword evidence="4 5" id="KW-0717">Septation</keyword>
<dbReference type="Gene3D" id="1.20.5.1230">
    <property type="entry name" value="Apolipoprotein A-I"/>
    <property type="match status" value="1"/>
</dbReference>
<comment type="subcellular location">
    <subcellularLocation>
        <location evidence="5">Cytoplasm</location>
    </subcellularLocation>
    <text evidence="5">Assembles at midcell at the inner surface of the cytoplasmic membrane.</text>
</comment>
<dbReference type="FunFam" id="3.40.50.1440:FF:000001">
    <property type="entry name" value="Cell division protein FtsZ"/>
    <property type="match status" value="1"/>
</dbReference>
<comment type="similarity">
    <text evidence="1 5 7">Belongs to the FtsZ family.</text>
</comment>
<keyword evidence="5 7" id="KW-0132">Cell division</keyword>
<feature type="coiled-coil region" evidence="8">
    <location>
        <begin position="13"/>
        <end position="123"/>
    </location>
</feature>
<dbReference type="Proteomes" id="UP000641646">
    <property type="component" value="Unassembled WGS sequence"/>
</dbReference>
<evidence type="ECO:0000256" key="8">
    <source>
        <dbReference type="SAM" id="Coils"/>
    </source>
</evidence>
<dbReference type="InterPro" id="IPR020805">
    <property type="entry name" value="Cell_div_FtsZ_CS"/>
</dbReference>
<dbReference type="CDD" id="cd02201">
    <property type="entry name" value="FtsZ_type1"/>
    <property type="match status" value="1"/>
</dbReference>
<feature type="binding site" evidence="5">
    <location>
        <begin position="295"/>
        <end position="297"/>
    </location>
    <ligand>
        <name>GTP</name>
        <dbReference type="ChEBI" id="CHEBI:37565"/>
    </ligand>
</feature>
<evidence type="ECO:0000259" key="10">
    <source>
        <dbReference type="SMART" id="SM00865"/>
    </source>
</evidence>
<evidence type="ECO:0000256" key="6">
    <source>
        <dbReference type="NCBIfam" id="TIGR00065"/>
    </source>
</evidence>
<feature type="binding site" evidence="5">
    <location>
        <position position="326"/>
    </location>
    <ligand>
        <name>GTP</name>
        <dbReference type="ChEBI" id="CHEBI:37565"/>
    </ligand>
</feature>
<evidence type="ECO:0000256" key="2">
    <source>
        <dbReference type="ARBA" id="ARBA00022741"/>
    </source>
</evidence>
<evidence type="ECO:0000256" key="5">
    <source>
        <dbReference type="HAMAP-Rule" id="MF_00909"/>
    </source>
</evidence>
<comment type="caution">
    <text evidence="11">The sequence shown here is derived from an EMBL/GenBank/DDBJ whole genome shotgun (WGS) entry which is preliminary data.</text>
</comment>
<dbReference type="EMBL" id="JACJPW010000031">
    <property type="protein sequence ID" value="MBD2182138.1"/>
    <property type="molecule type" value="Genomic_DNA"/>
</dbReference>
<dbReference type="HAMAP" id="MF_00909">
    <property type="entry name" value="FtsZ"/>
    <property type="match status" value="1"/>
</dbReference>
<dbReference type="Pfam" id="PF12327">
    <property type="entry name" value="FtsZ_C"/>
    <property type="match status" value="1"/>
</dbReference>
<dbReference type="Gene3D" id="3.30.1330.20">
    <property type="entry name" value="Tubulin/FtsZ, C-terminal domain"/>
    <property type="match status" value="1"/>
</dbReference>
<dbReference type="InterPro" id="IPR045061">
    <property type="entry name" value="FtsZ/CetZ"/>
</dbReference>
<keyword evidence="12" id="KW-1185">Reference proteome</keyword>
<gene>
    <name evidence="5 11" type="primary">ftsZ</name>
    <name evidence="11" type="ORF">H6G03_13660</name>
</gene>
<dbReference type="GO" id="GO:0032153">
    <property type="term" value="C:cell division site"/>
    <property type="evidence" value="ECO:0007669"/>
    <property type="project" value="UniProtKB-UniRule"/>
</dbReference>
<keyword evidence="5 7" id="KW-0131">Cell cycle</keyword>
<feature type="binding site" evidence="5">
    <location>
        <position position="330"/>
    </location>
    <ligand>
        <name>GTP</name>
        <dbReference type="ChEBI" id="CHEBI:37565"/>
    </ligand>
</feature>
<evidence type="ECO:0000256" key="3">
    <source>
        <dbReference type="ARBA" id="ARBA00023134"/>
    </source>
</evidence>
<dbReference type="GO" id="GO:0005525">
    <property type="term" value="F:GTP binding"/>
    <property type="evidence" value="ECO:0007669"/>
    <property type="project" value="UniProtKB-UniRule"/>
</dbReference>
<dbReference type="InterPro" id="IPR008280">
    <property type="entry name" value="Tub_FtsZ_C"/>
</dbReference>
<dbReference type="PANTHER" id="PTHR30314:SF3">
    <property type="entry name" value="MITOCHONDRIAL DIVISION PROTEIN FSZA"/>
    <property type="match status" value="1"/>
</dbReference>
<comment type="function">
    <text evidence="5 7">Essential cell division protein that forms a contractile ring structure (Z ring) at the future cell division site. The regulation of the ring assembly controls the timing and the location of cell division. One of the functions of the FtsZ ring is to recruit other cell division proteins to the septum to produce a new cell wall between the dividing cells. Binds GTP and shows GTPase activity.</text>
</comment>
<comment type="subunit">
    <text evidence="5">Homodimer. Polymerizes to form a dynamic ring structure in a strictly GTP-dependent manner. Interacts directly with several other division proteins.</text>
</comment>
<dbReference type="PROSITE" id="PS01135">
    <property type="entry name" value="FTSZ_2"/>
    <property type="match status" value="1"/>
</dbReference>
<dbReference type="SMART" id="SM00865">
    <property type="entry name" value="Tubulin_C"/>
    <property type="match status" value="1"/>
</dbReference>
<keyword evidence="2 5" id="KW-0547">Nucleotide-binding</keyword>
<evidence type="ECO:0000259" key="9">
    <source>
        <dbReference type="SMART" id="SM00864"/>
    </source>
</evidence>
<dbReference type="SMART" id="SM00864">
    <property type="entry name" value="Tubulin"/>
    <property type="match status" value="1"/>
</dbReference>